<evidence type="ECO:0000313" key="2">
    <source>
        <dbReference type="Proteomes" id="UP000692954"/>
    </source>
</evidence>
<accession>A0A8S1R9U0</accession>
<dbReference type="EMBL" id="CAJJDN010000152">
    <property type="protein sequence ID" value="CAD8124648.1"/>
    <property type="molecule type" value="Genomic_DNA"/>
</dbReference>
<organism evidence="1 2">
    <name type="scientific">Paramecium sonneborni</name>
    <dbReference type="NCBI Taxonomy" id="65129"/>
    <lineage>
        <taxon>Eukaryota</taxon>
        <taxon>Sar</taxon>
        <taxon>Alveolata</taxon>
        <taxon>Ciliophora</taxon>
        <taxon>Intramacronucleata</taxon>
        <taxon>Oligohymenophorea</taxon>
        <taxon>Peniculida</taxon>
        <taxon>Parameciidae</taxon>
        <taxon>Paramecium</taxon>
    </lineage>
</organism>
<dbReference type="AlphaFoldDB" id="A0A8S1R9U0"/>
<sequence>MINFQQFIEIGECYSSKEVIKILGKSIQKRKVQSQVIVEELIKYNNTTGETEYKRWNKGWIQKAKEVQQNYNNQKLSNKKQ</sequence>
<name>A0A8S1R9U0_9CILI</name>
<proteinExistence type="predicted"/>
<keyword evidence="2" id="KW-1185">Reference proteome</keyword>
<comment type="caution">
    <text evidence="1">The sequence shown here is derived from an EMBL/GenBank/DDBJ whole genome shotgun (WGS) entry which is preliminary data.</text>
</comment>
<evidence type="ECO:0000313" key="1">
    <source>
        <dbReference type="EMBL" id="CAD8124648.1"/>
    </source>
</evidence>
<reference evidence="1" key="1">
    <citation type="submission" date="2021-01" db="EMBL/GenBank/DDBJ databases">
        <authorList>
            <consortium name="Genoscope - CEA"/>
            <person name="William W."/>
        </authorList>
    </citation>
    <scope>NUCLEOTIDE SEQUENCE</scope>
</reference>
<gene>
    <name evidence="1" type="ORF">PSON_ATCC_30995.1.T1520113</name>
</gene>
<dbReference type="Proteomes" id="UP000692954">
    <property type="component" value="Unassembled WGS sequence"/>
</dbReference>
<protein>
    <submittedName>
        <fullName evidence="1">Uncharacterized protein</fullName>
    </submittedName>
</protein>